<dbReference type="HOGENOM" id="CLU_1813259_0_0_11"/>
<gene>
    <name evidence="1" type="ordered locus">KRH_09080</name>
</gene>
<dbReference type="EMBL" id="AP009152">
    <property type="protein sequence ID" value="BAG29255.1"/>
    <property type="molecule type" value="Genomic_DNA"/>
</dbReference>
<evidence type="ECO:0000313" key="2">
    <source>
        <dbReference type="Proteomes" id="UP000008838"/>
    </source>
</evidence>
<sequence length="142" mass="15664">MRHITRRNALIASLWALVAVAVIMTWTMIQNDMNEQKGKEWLAGYQQSLASNAGATSWENACAETSLSWVCGMKSMTATAPGEITVETGLEDSDSQDGWRYAHTLADPDWTDNNPATGVVIVDRHGVEHFYSKRKLDQGYGG</sequence>
<protein>
    <submittedName>
        <fullName evidence="1">Uncharacterized protein</fullName>
    </submittedName>
</protein>
<keyword evidence="2" id="KW-1185">Reference proteome</keyword>
<organism evidence="1 2">
    <name type="scientific">Kocuria rhizophila (strain ATCC 9341 / DSM 348 / NBRC 103217 / DC2201)</name>
    <dbReference type="NCBI Taxonomy" id="378753"/>
    <lineage>
        <taxon>Bacteria</taxon>
        <taxon>Bacillati</taxon>
        <taxon>Actinomycetota</taxon>
        <taxon>Actinomycetes</taxon>
        <taxon>Micrococcales</taxon>
        <taxon>Micrococcaceae</taxon>
        <taxon>Kocuria</taxon>
    </lineage>
</organism>
<reference evidence="1 2" key="1">
    <citation type="journal article" date="2008" name="J. Bacteriol.">
        <title>Complete genome sequence of the soil actinomycete Kocuria rhizophila.</title>
        <authorList>
            <person name="Takarada H."/>
            <person name="Sekine M."/>
            <person name="Kosugi H."/>
            <person name="Matsuo Y."/>
            <person name="Fujisawa T."/>
            <person name="Omata S."/>
            <person name="Kishi E."/>
            <person name="Shimizu A."/>
            <person name="Tsukatani N."/>
            <person name="Tanikawa S."/>
            <person name="Fujita N."/>
            <person name="Harayama S."/>
        </authorList>
    </citation>
    <scope>NUCLEOTIDE SEQUENCE [LARGE SCALE GENOMIC DNA]</scope>
    <source>
        <strain evidence="2">ATCC 9341 / DSM 348 / NBRC 103217 / DC2201</strain>
    </source>
</reference>
<name>B2GLG2_KOCRD</name>
<evidence type="ECO:0000313" key="1">
    <source>
        <dbReference type="EMBL" id="BAG29255.1"/>
    </source>
</evidence>
<accession>B2GLG2</accession>
<proteinExistence type="predicted"/>
<dbReference type="AlphaFoldDB" id="B2GLG2"/>
<dbReference type="RefSeq" id="WP_012397976.1">
    <property type="nucleotide sequence ID" value="NC_010617.1"/>
</dbReference>
<dbReference type="KEGG" id="krh:KRH_09080"/>
<dbReference type="OrthoDB" id="9971673at2"/>
<dbReference type="STRING" id="378753.KRH_09080"/>
<dbReference type="Proteomes" id="UP000008838">
    <property type="component" value="Chromosome"/>
</dbReference>